<feature type="non-terminal residue" evidence="2">
    <location>
        <position position="1"/>
    </location>
</feature>
<sequence length="246" mass="26994">LMELSIVIPALNEERKIGRDVEAAAAFLAAEGLSGEIIVVDDGSTDGTAAAAESAPVGAGIVRRVIRHERNHGKGCAVRTGMLETRGEYAMFADSGLCVPFSNALRGLALLRSGRCDLAHGSRHLPESVIVRRRGPYRRLISRLYRWAIPVLAHTPGGLSDPQCGFKMYRGDVARALYGRCVCDGFLFDVEIILRAARLGYRVEEFPIQWRSDPDSRLRPVRAIPRLLRELRMIRRALAGGRAGPP</sequence>
<dbReference type="EMBL" id="BARU01022179">
    <property type="protein sequence ID" value="GAH53825.1"/>
    <property type="molecule type" value="Genomic_DNA"/>
</dbReference>
<dbReference type="InterPro" id="IPR029044">
    <property type="entry name" value="Nucleotide-diphossugar_trans"/>
</dbReference>
<dbReference type="Pfam" id="PF00535">
    <property type="entry name" value="Glycos_transf_2"/>
    <property type="match status" value="1"/>
</dbReference>
<gene>
    <name evidence="2" type="ORF">S03H2_36169</name>
</gene>
<dbReference type="Gene3D" id="3.90.550.10">
    <property type="entry name" value="Spore Coat Polysaccharide Biosynthesis Protein SpsA, Chain A"/>
    <property type="match status" value="1"/>
</dbReference>
<evidence type="ECO:0000259" key="1">
    <source>
        <dbReference type="Pfam" id="PF00535"/>
    </source>
</evidence>
<organism evidence="2">
    <name type="scientific">marine sediment metagenome</name>
    <dbReference type="NCBI Taxonomy" id="412755"/>
    <lineage>
        <taxon>unclassified sequences</taxon>
        <taxon>metagenomes</taxon>
        <taxon>ecological metagenomes</taxon>
    </lineage>
</organism>
<evidence type="ECO:0000313" key="2">
    <source>
        <dbReference type="EMBL" id="GAH53825.1"/>
    </source>
</evidence>
<dbReference type="AlphaFoldDB" id="X1H9S9"/>
<proteinExistence type="predicted"/>
<dbReference type="PANTHER" id="PTHR10859:SF91">
    <property type="entry name" value="DOLICHYL-PHOSPHATE BETA-GLUCOSYLTRANSFERASE"/>
    <property type="match status" value="1"/>
</dbReference>
<dbReference type="InterPro" id="IPR001173">
    <property type="entry name" value="Glyco_trans_2-like"/>
</dbReference>
<name>X1H9S9_9ZZZZ</name>
<comment type="caution">
    <text evidence="2">The sequence shown here is derived from an EMBL/GenBank/DDBJ whole genome shotgun (WGS) entry which is preliminary data.</text>
</comment>
<accession>X1H9S9</accession>
<dbReference type="GO" id="GO:0006487">
    <property type="term" value="P:protein N-linked glycosylation"/>
    <property type="evidence" value="ECO:0007669"/>
    <property type="project" value="TreeGrafter"/>
</dbReference>
<reference evidence="2" key="1">
    <citation type="journal article" date="2014" name="Front. Microbiol.">
        <title>High frequency of phylogenetically diverse reductive dehalogenase-homologous genes in deep subseafloor sedimentary metagenomes.</title>
        <authorList>
            <person name="Kawai M."/>
            <person name="Futagami T."/>
            <person name="Toyoda A."/>
            <person name="Takaki Y."/>
            <person name="Nishi S."/>
            <person name="Hori S."/>
            <person name="Arai W."/>
            <person name="Tsubouchi T."/>
            <person name="Morono Y."/>
            <person name="Uchiyama I."/>
            <person name="Ito T."/>
            <person name="Fujiyama A."/>
            <person name="Inagaki F."/>
            <person name="Takami H."/>
        </authorList>
    </citation>
    <scope>NUCLEOTIDE SEQUENCE</scope>
    <source>
        <strain evidence="2">Expedition CK06-06</strain>
    </source>
</reference>
<protein>
    <recommendedName>
        <fullName evidence="1">Glycosyltransferase 2-like domain-containing protein</fullName>
    </recommendedName>
</protein>
<feature type="domain" description="Glycosyltransferase 2-like" evidence="1">
    <location>
        <begin position="5"/>
        <end position="174"/>
    </location>
</feature>
<dbReference type="PANTHER" id="PTHR10859">
    <property type="entry name" value="GLYCOSYL TRANSFERASE"/>
    <property type="match status" value="1"/>
</dbReference>
<dbReference type="SUPFAM" id="SSF53448">
    <property type="entry name" value="Nucleotide-diphospho-sugar transferases"/>
    <property type="match status" value="1"/>
</dbReference>